<keyword evidence="3" id="KW-1185">Reference proteome</keyword>
<dbReference type="AlphaFoldDB" id="A0A8J8B371"/>
<dbReference type="InterPro" id="IPR032466">
    <property type="entry name" value="Metal_Hydrolase"/>
</dbReference>
<dbReference type="Gene3D" id="3.10.310.70">
    <property type="match status" value="1"/>
</dbReference>
<reference evidence="2" key="2">
    <citation type="submission" date="2021-04" db="EMBL/GenBank/DDBJ databases">
        <authorList>
            <person name="Liu J."/>
        </authorList>
    </citation>
    <scope>NUCLEOTIDE SEQUENCE</scope>
    <source>
        <strain evidence="2">BAD-6</strain>
    </source>
</reference>
<accession>A0A8J8B371</accession>
<dbReference type="InterPro" id="IPR013108">
    <property type="entry name" value="Amidohydro_3"/>
</dbReference>
<evidence type="ECO:0000313" key="2">
    <source>
        <dbReference type="EMBL" id="MBR0599452.1"/>
    </source>
</evidence>
<dbReference type="GO" id="GO:0016810">
    <property type="term" value="F:hydrolase activity, acting on carbon-nitrogen (but not peptide) bonds"/>
    <property type="evidence" value="ECO:0007669"/>
    <property type="project" value="InterPro"/>
</dbReference>
<comment type="caution">
    <text evidence="2">The sequence shown here is derived from an EMBL/GenBank/DDBJ whole genome shotgun (WGS) entry which is preliminary data.</text>
</comment>
<feature type="domain" description="Amidohydrolase 3" evidence="1">
    <location>
        <begin position="58"/>
        <end position="536"/>
    </location>
</feature>
<dbReference type="PANTHER" id="PTHR22642:SF2">
    <property type="entry name" value="PROTEIN LONG AFTER FAR-RED 3"/>
    <property type="match status" value="1"/>
</dbReference>
<organism evidence="2 3">
    <name type="scientific">Sinanaerobacter chloroacetimidivorans</name>
    <dbReference type="NCBI Taxonomy" id="2818044"/>
    <lineage>
        <taxon>Bacteria</taxon>
        <taxon>Bacillati</taxon>
        <taxon>Bacillota</taxon>
        <taxon>Clostridia</taxon>
        <taxon>Peptostreptococcales</taxon>
        <taxon>Anaerovoracaceae</taxon>
        <taxon>Sinanaerobacter</taxon>
    </lineage>
</organism>
<sequence>MYADMLIKSKRIFDSIKEKPFDGYVAIKGNRILAVGQGIEPDQIAGPDTRVFEFGEELVMTGFHDSHTHLLMAGMFQTYVNLANARSEEEAVLMVKEAADENQDKEGWVIGFSWYHVFWDIKELPTRKSLDRYFPHRPVFLLNAEAHGAWVNSKALEIAGITKDTPDPFGGEIARDEDGEATGFLYESAVGLVSKYALSFNEEEEKVLIQAFQKSAGAYGITSVNDVQPYFHGNMGNLAVYHDMDRKGELTVRIHAAPDLLGDLDQVNEWRERYSSEKLKVNHLKQFLDGVSTTHTALVLDEYADLPGSYGISLNDTQAIRDAVPEAHKRGFSVKLHSCGDKSARMALDYYENAINLHGKNQCRHAIEHVELIAEEDIPRFGALGIIPSVQPEHIALTQAFDENPYPVTLGEDRASRTWPLKSLYDSAGILAIGSDCPVVDNNPLLEIYRGVTRLHNDGKPEGGWNPFEKLTMYEVLRSYTYGSAYGALREQELGSLEPGKFADIVVIDRDLFSVDPSEIKDSKVLLTIMDGKVVFER</sequence>
<dbReference type="InterPro" id="IPR011059">
    <property type="entry name" value="Metal-dep_hydrolase_composite"/>
</dbReference>
<dbReference type="SUPFAM" id="SSF51338">
    <property type="entry name" value="Composite domain of metallo-dependent hydrolases"/>
    <property type="match status" value="1"/>
</dbReference>
<dbReference type="PANTHER" id="PTHR22642">
    <property type="entry name" value="IMIDAZOLONEPROPIONASE"/>
    <property type="match status" value="1"/>
</dbReference>
<proteinExistence type="predicted"/>
<dbReference type="SUPFAM" id="SSF51556">
    <property type="entry name" value="Metallo-dependent hydrolases"/>
    <property type="match status" value="1"/>
</dbReference>
<evidence type="ECO:0000259" key="1">
    <source>
        <dbReference type="Pfam" id="PF07969"/>
    </source>
</evidence>
<dbReference type="Proteomes" id="UP000675664">
    <property type="component" value="Unassembled WGS sequence"/>
</dbReference>
<dbReference type="InterPro" id="IPR033932">
    <property type="entry name" value="YtcJ-like"/>
</dbReference>
<protein>
    <submittedName>
        <fullName evidence="2">Amidohydrolase</fullName>
    </submittedName>
</protein>
<evidence type="ECO:0000313" key="3">
    <source>
        <dbReference type="Proteomes" id="UP000675664"/>
    </source>
</evidence>
<dbReference type="Pfam" id="PF07969">
    <property type="entry name" value="Amidohydro_3"/>
    <property type="match status" value="1"/>
</dbReference>
<dbReference type="Gene3D" id="3.20.20.140">
    <property type="entry name" value="Metal-dependent hydrolases"/>
    <property type="match status" value="1"/>
</dbReference>
<reference evidence="2" key="1">
    <citation type="submission" date="2021-04" db="EMBL/GenBank/DDBJ databases">
        <title>Sinoanaerobacter chloroacetimidivorans sp. nov., an obligate anaerobic bacterium isolated from anaerobic sludge.</title>
        <authorList>
            <person name="Bao Y."/>
        </authorList>
    </citation>
    <scope>NUCLEOTIDE SEQUENCE</scope>
    <source>
        <strain evidence="2">BAD-6</strain>
    </source>
</reference>
<name>A0A8J8B371_9FIRM</name>
<gene>
    <name evidence="2" type="ORF">KCX82_16315</name>
</gene>
<dbReference type="EMBL" id="JAGSND010000013">
    <property type="protein sequence ID" value="MBR0599452.1"/>
    <property type="molecule type" value="Genomic_DNA"/>
</dbReference>
<dbReference type="CDD" id="cd01300">
    <property type="entry name" value="YtcJ_like"/>
    <property type="match status" value="1"/>
</dbReference>
<dbReference type="Gene3D" id="2.30.40.10">
    <property type="entry name" value="Urease, subunit C, domain 1"/>
    <property type="match status" value="1"/>
</dbReference>